<protein>
    <recommendedName>
        <fullName evidence="4">DUF454 family protein</fullName>
    </recommendedName>
</protein>
<keyword evidence="1" id="KW-1133">Transmembrane helix</keyword>
<keyword evidence="3" id="KW-1185">Reference proteome</keyword>
<feature type="transmembrane region" description="Helical" evidence="1">
    <location>
        <begin position="21"/>
        <end position="40"/>
    </location>
</feature>
<proteinExistence type="predicted"/>
<organism evidence="2 3">
    <name type="scientific">Roseibium suaedae</name>
    <dbReference type="NCBI Taxonomy" id="735517"/>
    <lineage>
        <taxon>Bacteria</taxon>
        <taxon>Pseudomonadati</taxon>
        <taxon>Pseudomonadota</taxon>
        <taxon>Alphaproteobacteria</taxon>
        <taxon>Hyphomicrobiales</taxon>
        <taxon>Stappiaceae</taxon>
        <taxon>Roseibium</taxon>
    </lineage>
</organism>
<dbReference type="STRING" id="735517.SAMN05444272_3659"/>
<dbReference type="EMBL" id="FRBW01000004">
    <property type="protein sequence ID" value="SHM97346.1"/>
    <property type="molecule type" value="Genomic_DNA"/>
</dbReference>
<accession>A0A1M7N1F9</accession>
<keyword evidence="1" id="KW-0472">Membrane</keyword>
<dbReference type="AlphaFoldDB" id="A0A1M7N1F9"/>
<evidence type="ECO:0008006" key="4">
    <source>
        <dbReference type="Google" id="ProtNLM"/>
    </source>
</evidence>
<evidence type="ECO:0000313" key="3">
    <source>
        <dbReference type="Proteomes" id="UP000186002"/>
    </source>
</evidence>
<dbReference type="RefSeq" id="WP_208980147.1">
    <property type="nucleotide sequence ID" value="NZ_FRBW01000004.1"/>
</dbReference>
<reference evidence="2 3" key="1">
    <citation type="submission" date="2016-11" db="EMBL/GenBank/DDBJ databases">
        <authorList>
            <person name="Jaros S."/>
            <person name="Januszkiewicz K."/>
            <person name="Wedrychowicz H."/>
        </authorList>
    </citation>
    <scope>NUCLEOTIDE SEQUENCE [LARGE SCALE GENOMIC DNA]</scope>
    <source>
        <strain evidence="2 3">DSM 22153</strain>
    </source>
</reference>
<gene>
    <name evidence="2" type="ORF">SAMN05444272_3659</name>
</gene>
<feature type="transmembrane region" description="Helical" evidence="1">
    <location>
        <begin position="46"/>
        <end position="64"/>
    </location>
</feature>
<evidence type="ECO:0000313" key="2">
    <source>
        <dbReference type="EMBL" id="SHM97346.1"/>
    </source>
</evidence>
<name>A0A1M7N1F9_9HYPH</name>
<evidence type="ECO:0000256" key="1">
    <source>
        <dbReference type="SAM" id="Phobius"/>
    </source>
</evidence>
<dbReference type="Proteomes" id="UP000186002">
    <property type="component" value="Unassembled WGS sequence"/>
</dbReference>
<sequence>MPSPDPASHRRITLGRIDMKLFWWALALLFIVLGAATLALPIPTGVPLLAAGAVILIATSRKLARALRNRRKRLPRLNRTFHWLEDRSPRLLARILKRTRPRQPRPAP</sequence>
<keyword evidence="1" id="KW-0812">Transmembrane</keyword>